<reference evidence="1 2" key="1">
    <citation type="journal article" date="2018" name="Science">
        <title>The opium poppy genome and morphinan production.</title>
        <authorList>
            <person name="Guo L."/>
            <person name="Winzer T."/>
            <person name="Yang X."/>
            <person name="Li Y."/>
            <person name="Ning Z."/>
            <person name="He Z."/>
            <person name="Teodor R."/>
            <person name="Lu Y."/>
            <person name="Bowser T.A."/>
            <person name="Graham I.A."/>
            <person name="Ye K."/>
        </authorList>
    </citation>
    <scope>NUCLEOTIDE SEQUENCE [LARGE SCALE GENOMIC DNA]</scope>
    <source>
        <strain evidence="2">cv. HN1</strain>
        <tissue evidence="1">Leaves</tissue>
    </source>
</reference>
<dbReference type="EMBL" id="CM010723">
    <property type="protein sequence ID" value="RZC78376.1"/>
    <property type="molecule type" value="Genomic_DNA"/>
</dbReference>
<sequence>MYSLAHDPWATSIDRRKRLCYESVWKSMDCDIPTTQMMGIGCMGKMSIIAISDAVARQELMDLYPAELFSKPLSRHVTFCTVFELLWPRAGQYS</sequence>
<gene>
    <name evidence="1" type="ORF">C5167_002583</name>
</gene>
<evidence type="ECO:0000313" key="2">
    <source>
        <dbReference type="Proteomes" id="UP000316621"/>
    </source>
</evidence>
<name>A0A4Y7KZN9_PAPSO</name>
<dbReference type="Proteomes" id="UP000316621">
    <property type="component" value="Chromosome 9"/>
</dbReference>
<organism evidence="1 2">
    <name type="scientific">Papaver somniferum</name>
    <name type="common">Opium poppy</name>
    <dbReference type="NCBI Taxonomy" id="3469"/>
    <lineage>
        <taxon>Eukaryota</taxon>
        <taxon>Viridiplantae</taxon>
        <taxon>Streptophyta</taxon>
        <taxon>Embryophyta</taxon>
        <taxon>Tracheophyta</taxon>
        <taxon>Spermatophyta</taxon>
        <taxon>Magnoliopsida</taxon>
        <taxon>Ranunculales</taxon>
        <taxon>Papaveraceae</taxon>
        <taxon>Papaveroideae</taxon>
        <taxon>Papaver</taxon>
    </lineage>
</organism>
<proteinExistence type="predicted"/>
<dbReference type="Gramene" id="RZC78376">
    <property type="protein sequence ID" value="RZC78376"/>
    <property type="gene ID" value="C5167_002583"/>
</dbReference>
<accession>A0A4Y7KZN9</accession>
<protein>
    <submittedName>
        <fullName evidence="1">Uncharacterized protein</fullName>
    </submittedName>
</protein>
<dbReference type="AlphaFoldDB" id="A0A4Y7KZN9"/>
<evidence type="ECO:0000313" key="1">
    <source>
        <dbReference type="EMBL" id="RZC78376.1"/>
    </source>
</evidence>
<keyword evidence="2" id="KW-1185">Reference proteome</keyword>